<evidence type="ECO:0000313" key="4">
    <source>
        <dbReference type="EMBL" id="MBP1934451.1"/>
    </source>
</evidence>
<organism evidence="4 5">
    <name type="scientific">Ammoniphilus resinae</name>
    <dbReference type="NCBI Taxonomy" id="861532"/>
    <lineage>
        <taxon>Bacteria</taxon>
        <taxon>Bacillati</taxon>
        <taxon>Bacillota</taxon>
        <taxon>Bacilli</taxon>
        <taxon>Bacillales</taxon>
        <taxon>Paenibacillaceae</taxon>
        <taxon>Aneurinibacillus group</taxon>
        <taxon>Ammoniphilus</taxon>
    </lineage>
</organism>
<protein>
    <submittedName>
        <fullName evidence="4">Tripartite ATP-independent transporter DctP family solute receptor</fullName>
    </submittedName>
</protein>
<dbReference type="RefSeq" id="WP_209812441.1">
    <property type="nucleotide sequence ID" value="NZ_JAGGKT010000021.1"/>
</dbReference>
<dbReference type="Proteomes" id="UP001519343">
    <property type="component" value="Unassembled WGS sequence"/>
</dbReference>
<evidence type="ECO:0000256" key="1">
    <source>
        <dbReference type="ARBA" id="ARBA00022729"/>
    </source>
</evidence>
<keyword evidence="4" id="KW-0675">Receptor</keyword>
<feature type="chain" id="PRO_5045205809" evidence="3">
    <location>
        <begin position="21"/>
        <end position="355"/>
    </location>
</feature>
<dbReference type="Pfam" id="PF03480">
    <property type="entry name" value="DctP"/>
    <property type="match status" value="1"/>
</dbReference>
<feature type="signal peptide" evidence="3">
    <location>
        <begin position="1"/>
        <end position="20"/>
    </location>
</feature>
<keyword evidence="1 3" id="KW-0732">Signal</keyword>
<dbReference type="NCBIfam" id="TIGR00787">
    <property type="entry name" value="dctP"/>
    <property type="match status" value="1"/>
</dbReference>
<dbReference type="PANTHER" id="PTHR33376:SF3">
    <property type="entry name" value="C4-DICARBOXYLATE-BINDING PROTEIN"/>
    <property type="match status" value="1"/>
</dbReference>
<dbReference type="InterPro" id="IPR004682">
    <property type="entry name" value="TRAP_DctP"/>
</dbReference>
<feature type="region of interest" description="Disordered" evidence="2">
    <location>
        <begin position="24"/>
        <end position="50"/>
    </location>
</feature>
<comment type="caution">
    <text evidence="4">The sequence shown here is derived from an EMBL/GenBank/DDBJ whole genome shotgun (WGS) entry which is preliminary data.</text>
</comment>
<evidence type="ECO:0000256" key="2">
    <source>
        <dbReference type="SAM" id="MobiDB-lite"/>
    </source>
</evidence>
<dbReference type="EMBL" id="JAGGKT010000021">
    <property type="protein sequence ID" value="MBP1934451.1"/>
    <property type="molecule type" value="Genomic_DNA"/>
</dbReference>
<reference evidence="4 5" key="1">
    <citation type="submission" date="2021-03" db="EMBL/GenBank/DDBJ databases">
        <title>Genomic Encyclopedia of Type Strains, Phase IV (KMG-IV): sequencing the most valuable type-strain genomes for metagenomic binning, comparative biology and taxonomic classification.</title>
        <authorList>
            <person name="Goeker M."/>
        </authorList>
    </citation>
    <scope>NUCLEOTIDE SEQUENCE [LARGE SCALE GENOMIC DNA]</scope>
    <source>
        <strain evidence="4 5">DSM 24738</strain>
    </source>
</reference>
<dbReference type="NCBIfam" id="NF037995">
    <property type="entry name" value="TRAP_S1"/>
    <property type="match status" value="1"/>
</dbReference>
<evidence type="ECO:0000313" key="5">
    <source>
        <dbReference type="Proteomes" id="UP001519343"/>
    </source>
</evidence>
<evidence type="ECO:0000256" key="3">
    <source>
        <dbReference type="SAM" id="SignalP"/>
    </source>
</evidence>
<dbReference type="PANTHER" id="PTHR33376">
    <property type="match status" value="1"/>
</dbReference>
<proteinExistence type="predicted"/>
<dbReference type="InterPro" id="IPR018389">
    <property type="entry name" value="DctP_fam"/>
</dbReference>
<dbReference type="PIRSF" id="PIRSF006470">
    <property type="entry name" value="DctB"/>
    <property type="match status" value="1"/>
</dbReference>
<dbReference type="Gene3D" id="3.40.190.170">
    <property type="entry name" value="Bacterial extracellular solute-binding protein, family 7"/>
    <property type="match status" value="1"/>
</dbReference>
<name>A0ABS4GW22_9BACL</name>
<dbReference type="InterPro" id="IPR038404">
    <property type="entry name" value="TRAP_DctP_sf"/>
</dbReference>
<dbReference type="CDD" id="cd13669">
    <property type="entry name" value="PBP2_TRAP_TM0322_like"/>
    <property type="match status" value="1"/>
</dbReference>
<accession>A0ABS4GW22</accession>
<keyword evidence="5" id="KW-1185">Reference proteome</keyword>
<dbReference type="PROSITE" id="PS51257">
    <property type="entry name" value="PROKAR_LIPOPROTEIN"/>
    <property type="match status" value="1"/>
</dbReference>
<gene>
    <name evidence="4" type="ORF">J2Z37_004471</name>
</gene>
<sequence length="355" mass="39400">MKKASYLSMLTVLVLSLVTAGCGGSSSSSDQKQDQNTTNNNSSAEKKEEGSQEKYVIKLGTVIADNEPINVYAKKLADKVKERTNGQVEIEVYPNSSLGSNKDTYEQILAGAPVIGHGDTGYWQDYVPDIGVLNGPFLVDSPDDYAKITSSDWYKGISSQMEQKGFKVLALNWYFGERHIISNKEFRKPEDLKGVKLRIPPNVMWKETIAAMGATPTELQWSEVYTGLSSGVVDAAEAPLSTIYGSKLYENAKVISMTGHFKALTGFVIGADYFNSLPADIQQILVEEFQKFGEEESKAAIEQTAEWKTKLEEQGVKFVEDVDVDAFREATKVVYTKFDQWSPGLYDTIQELLKK</sequence>